<dbReference type="AlphaFoldDB" id="A0A2L1UV94"/>
<dbReference type="GO" id="GO:0007165">
    <property type="term" value="P:signal transduction"/>
    <property type="evidence" value="ECO:0007669"/>
    <property type="project" value="TreeGrafter"/>
</dbReference>
<evidence type="ECO:0000256" key="1">
    <source>
        <dbReference type="ARBA" id="ARBA00001033"/>
    </source>
</evidence>
<name>A0A2L1UV94_9GAMM</name>
<dbReference type="InterPro" id="IPR020583">
    <property type="entry name" value="Inositol_monoP_metal-BS"/>
</dbReference>
<dbReference type="Gene3D" id="3.40.190.80">
    <property type="match status" value="1"/>
</dbReference>
<dbReference type="EC" id="3.1.3.25" evidence="4"/>
<evidence type="ECO:0000313" key="12">
    <source>
        <dbReference type="EMBL" id="AVF36831.1"/>
    </source>
</evidence>
<comment type="similarity">
    <text evidence="3">Belongs to the inositol monophosphatase superfamily.</text>
</comment>
<protein>
    <recommendedName>
        <fullName evidence="9">Nus factor SuhB</fullName>
        <ecNumber evidence="4">3.1.3.25</ecNumber>
    </recommendedName>
    <alternativeName>
        <fullName evidence="10">Inositol-1-monophosphatase</fullName>
    </alternativeName>
</protein>
<dbReference type="GO" id="GO:0008934">
    <property type="term" value="F:inositol monophosphate 1-phosphatase activity"/>
    <property type="evidence" value="ECO:0007669"/>
    <property type="project" value="TreeGrafter"/>
</dbReference>
<dbReference type="PRINTS" id="PR00377">
    <property type="entry name" value="IMPHPHTASES"/>
</dbReference>
<comment type="catalytic activity">
    <reaction evidence="1">
        <text>a myo-inositol phosphate + H2O = myo-inositol + phosphate</text>
        <dbReference type="Rhea" id="RHEA:24056"/>
        <dbReference type="ChEBI" id="CHEBI:15377"/>
        <dbReference type="ChEBI" id="CHEBI:17268"/>
        <dbReference type="ChEBI" id="CHEBI:43474"/>
        <dbReference type="ChEBI" id="CHEBI:84139"/>
        <dbReference type="EC" id="3.1.3.25"/>
    </reaction>
</comment>
<dbReference type="OrthoDB" id="9785695at2"/>
<comment type="cofactor">
    <cofactor evidence="2 11">
        <name>Mg(2+)</name>
        <dbReference type="ChEBI" id="CHEBI:18420"/>
    </cofactor>
</comment>
<sequence>MTHTTMSAKLALASQIAAQAAELALGFFNRRDSIEVSSKRTQDFVSEADVAVEQFIRAQLAQHFPQDAIIGEELGGTLTDAACWVIDPIDGTSNFLRGSPLWGVSLGLVEQKKPVIGVVALPVLNELFAAESGNGIFHNGKPFRRDDRFGDVRIVSLGDSSDDKLDEASAFYQGLRAAEWSVHCYRCTTVGMVFAAKGIIDGHLQRRTTLWDIAGGAVLCQEAGLETVVKFTQLPDGTDNYRHMSVAAGTANLLSVVQPLWPDFSPK</sequence>
<feature type="binding site" evidence="11">
    <location>
        <position position="87"/>
    </location>
    <ligand>
        <name>Mg(2+)</name>
        <dbReference type="ChEBI" id="CHEBI:18420"/>
        <label>1</label>
        <note>catalytic</note>
    </ligand>
</feature>
<dbReference type="GO" id="GO:0046872">
    <property type="term" value="F:metal ion binding"/>
    <property type="evidence" value="ECO:0007669"/>
    <property type="project" value="UniProtKB-KW"/>
</dbReference>
<gene>
    <name evidence="12" type="ORF">BV494_18765</name>
</gene>
<dbReference type="SUPFAM" id="SSF56655">
    <property type="entry name" value="Carbohydrate phosphatase"/>
    <property type="match status" value="1"/>
</dbReference>
<dbReference type="Gene3D" id="3.30.540.10">
    <property type="entry name" value="Fructose-1,6-Bisphosphatase, subunit A, domain 1"/>
    <property type="match status" value="1"/>
</dbReference>
<dbReference type="GO" id="GO:0031564">
    <property type="term" value="P:transcription antitermination"/>
    <property type="evidence" value="ECO:0007669"/>
    <property type="project" value="UniProtKB-KW"/>
</dbReference>
<keyword evidence="7" id="KW-0805">Transcription regulation</keyword>
<dbReference type="PANTHER" id="PTHR20854">
    <property type="entry name" value="INOSITOL MONOPHOSPHATASE"/>
    <property type="match status" value="1"/>
</dbReference>
<keyword evidence="5 11" id="KW-0479">Metal-binding</keyword>
<feature type="binding site" evidence="11">
    <location>
        <position position="89"/>
    </location>
    <ligand>
        <name>Mg(2+)</name>
        <dbReference type="ChEBI" id="CHEBI:18420"/>
        <label>1</label>
        <note>catalytic</note>
    </ligand>
</feature>
<proteinExistence type="inferred from homology"/>
<evidence type="ECO:0000256" key="7">
    <source>
        <dbReference type="ARBA" id="ARBA00022814"/>
    </source>
</evidence>
<dbReference type="Proteomes" id="UP000239197">
    <property type="component" value="Chromosome"/>
</dbReference>
<dbReference type="PANTHER" id="PTHR20854:SF4">
    <property type="entry name" value="INOSITOL-1-MONOPHOSPHATASE-RELATED"/>
    <property type="match status" value="1"/>
</dbReference>
<evidence type="ECO:0000256" key="6">
    <source>
        <dbReference type="ARBA" id="ARBA00022801"/>
    </source>
</evidence>
<feature type="binding site" evidence="11">
    <location>
        <position position="212"/>
    </location>
    <ligand>
        <name>Mg(2+)</name>
        <dbReference type="ChEBI" id="CHEBI:18420"/>
        <label>1</label>
        <note>catalytic</note>
    </ligand>
</feature>
<dbReference type="PROSITE" id="PS00629">
    <property type="entry name" value="IMP_1"/>
    <property type="match status" value="1"/>
</dbReference>
<evidence type="ECO:0000313" key="13">
    <source>
        <dbReference type="Proteomes" id="UP000239197"/>
    </source>
</evidence>
<dbReference type="EMBL" id="CP019062">
    <property type="protein sequence ID" value="AVF36831.1"/>
    <property type="molecule type" value="Genomic_DNA"/>
</dbReference>
<dbReference type="GO" id="GO:0006020">
    <property type="term" value="P:inositol metabolic process"/>
    <property type="evidence" value="ECO:0007669"/>
    <property type="project" value="TreeGrafter"/>
</dbReference>
<dbReference type="Pfam" id="PF00459">
    <property type="entry name" value="Inositol_P"/>
    <property type="match status" value="1"/>
</dbReference>
<feature type="binding site" evidence="11">
    <location>
        <position position="90"/>
    </location>
    <ligand>
        <name>Mg(2+)</name>
        <dbReference type="ChEBI" id="CHEBI:18420"/>
        <label>2</label>
    </ligand>
</feature>
<evidence type="ECO:0000256" key="2">
    <source>
        <dbReference type="ARBA" id="ARBA00001946"/>
    </source>
</evidence>
<evidence type="ECO:0000256" key="10">
    <source>
        <dbReference type="ARBA" id="ARBA00030730"/>
    </source>
</evidence>
<organism evidence="12 13">
    <name type="scientific">Rahnella sikkimica</name>
    <dbReference type="NCBI Taxonomy" id="1805933"/>
    <lineage>
        <taxon>Bacteria</taxon>
        <taxon>Pseudomonadati</taxon>
        <taxon>Pseudomonadota</taxon>
        <taxon>Gammaproteobacteria</taxon>
        <taxon>Enterobacterales</taxon>
        <taxon>Yersiniaceae</taxon>
        <taxon>Rahnella</taxon>
    </lineage>
</organism>
<reference evidence="13" key="1">
    <citation type="submission" date="2017-01" db="EMBL/GenBank/DDBJ databases">
        <title>Genome sequence of Rouxiella sp. ERMR1:05.</title>
        <authorList>
            <person name="Kumar R."/>
            <person name="Singh D."/>
            <person name="Kumar S."/>
        </authorList>
    </citation>
    <scope>NUCLEOTIDE SEQUENCE [LARGE SCALE GENOMIC DNA]</scope>
    <source>
        <strain evidence="13">ERMR1:05</strain>
    </source>
</reference>
<keyword evidence="13" id="KW-1185">Reference proteome</keyword>
<keyword evidence="7" id="KW-0889">Transcription antitermination</keyword>
<dbReference type="KEGG" id="rox:BV494_18765"/>
<evidence type="ECO:0000256" key="4">
    <source>
        <dbReference type="ARBA" id="ARBA00013106"/>
    </source>
</evidence>
<evidence type="ECO:0000256" key="11">
    <source>
        <dbReference type="PIRSR" id="PIRSR600760-2"/>
    </source>
</evidence>
<keyword evidence="8 11" id="KW-0460">Magnesium</keyword>
<accession>A0A2L1UV94</accession>
<keyword evidence="6" id="KW-0378">Hydrolase</keyword>
<dbReference type="InterPro" id="IPR000760">
    <property type="entry name" value="Inositol_monophosphatase-like"/>
</dbReference>
<feature type="binding site" evidence="11">
    <location>
        <position position="72"/>
    </location>
    <ligand>
        <name>Mg(2+)</name>
        <dbReference type="ChEBI" id="CHEBI:18420"/>
        <label>1</label>
        <note>catalytic</note>
    </ligand>
</feature>
<evidence type="ECO:0000256" key="5">
    <source>
        <dbReference type="ARBA" id="ARBA00022723"/>
    </source>
</evidence>
<keyword evidence="7" id="KW-0804">Transcription</keyword>
<evidence type="ECO:0000256" key="9">
    <source>
        <dbReference type="ARBA" id="ARBA00023884"/>
    </source>
</evidence>
<dbReference type="FunFam" id="3.30.540.10:FF:000003">
    <property type="entry name" value="Inositol-1-monophosphatase"/>
    <property type="match status" value="1"/>
</dbReference>
<evidence type="ECO:0000256" key="8">
    <source>
        <dbReference type="ARBA" id="ARBA00022842"/>
    </source>
</evidence>
<evidence type="ECO:0000256" key="3">
    <source>
        <dbReference type="ARBA" id="ARBA00009759"/>
    </source>
</evidence>